<feature type="compositionally biased region" description="Acidic residues" evidence="12">
    <location>
        <begin position="344"/>
        <end position="354"/>
    </location>
</feature>
<evidence type="ECO:0000256" key="11">
    <source>
        <dbReference type="ARBA" id="ARBA00023180"/>
    </source>
</evidence>
<keyword evidence="4 13" id="KW-0812">Transmembrane</keyword>
<dbReference type="Pfam" id="PF19699">
    <property type="entry name" value="CLSTN_C"/>
    <property type="match status" value="1"/>
</dbReference>
<keyword evidence="6" id="KW-0677">Repeat</keyword>
<feature type="compositionally biased region" description="Basic and acidic residues" evidence="12">
    <location>
        <begin position="360"/>
        <end position="373"/>
    </location>
</feature>
<dbReference type="Proteomes" id="UP000008227">
    <property type="component" value="Chromosome 5"/>
</dbReference>
<keyword evidence="3" id="KW-1003">Cell membrane</keyword>
<dbReference type="Ensembl" id="ENSSSCT00000047102.3">
    <property type="protein sequence ID" value="ENSSSCP00000049555.3"/>
    <property type="gene ID" value="ENSSSCG00000000672.5"/>
</dbReference>
<accession>A0A287B016</accession>
<evidence type="ECO:0000256" key="7">
    <source>
        <dbReference type="ARBA" id="ARBA00022837"/>
    </source>
</evidence>
<feature type="transmembrane region" description="Helical" evidence="13">
    <location>
        <begin position="169"/>
        <end position="189"/>
    </location>
</feature>
<keyword evidence="7" id="KW-0106">Calcium</keyword>
<dbReference type="GeneTree" id="ENSGT00950000183086"/>
<gene>
    <name evidence="15 17" type="primary">CLSTN3</name>
</gene>
<dbReference type="GO" id="GO:0005886">
    <property type="term" value="C:plasma membrane"/>
    <property type="evidence" value="ECO:0007669"/>
    <property type="project" value="UniProtKB-SubCell"/>
</dbReference>
<dbReference type="PANTHER" id="PTHR14139:SF5">
    <property type="entry name" value="CALSYNTENIN-3"/>
    <property type="match status" value="1"/>
</dbReference>
<comment type="subcellular location">
    <subcellularLocation>
        <location evidence="1">Cell membrane</location>
    </subcellularLocation>
    <subcellularLocation>
        <location evidence="2">Membrane</location>
        <topology evidence="2">Single-pass type I membrane protein</topology>
    </subcellularLocation>
</comment>
<evidence type="ECO:0000256" key="9">
    <source>
        <dbReference type="ARBA" id="ARBA00022989"/>
    </source>
</evidence>
<organism evidence="15 16">
    <name type="scientific">Sus scrofa</name>
    <name type="common">Pig</name>
    <dbReference type="NCBI Taxonomy" id="9823"/>
    <lineage>
        <taxon>Eukaryota</taxon>
        <taxon>Metazoa</taxon>
        <taxon>Chordata</taxon>
        <taxon>Craniata</taxon>
        <taxon>Vertebrata</taxon>
        <taxon>Euteleostomi</taxon>
        <taxon>Mammalia</taxon>
        <taxon>Eutheria</taxon>
        <taxon>Laurasiatheria</taxon>
        <taxon>Artiodactyla</taxon>
        <taxon>Suina</taxon>
        <taxon>Suidae</taxon>
        <taxon>Sus</taxon>
    </lineage>
</organism>
<reference evidence="15" key="4">
    <citation type="submission" date="2025-09" db="UniProtKB">
        <authorList>
            <consortium name="Ensembl"/>
        </authorList>
    </citation>
    <scope>IDENTIFICATION</scope>
</reference>
<dbReference type="Bgee" id="ENSSSCG00000000672">
    <property type="expression patterns" value="Expressed in prefrontal cortex and 31 other cell types or tissues"/>
</dbReference>
<evidence type="ECO:0000313" key="17">
    <source>
        <dbReference type="VGNC" id="VGNC:86786"/>
    </source>
</evidence>
<keyword evidence="11" id="KW-0325">Glycoprotein</keyword>
<feature type="transmembrane region" description="Helical" evidence="13">
    <location>
        <begin position="81"/>
        <end position="101"/>
    </location>
</feature>
<protein>
    <submittedName>
        <fullName evidence="15">Calsyntenin 3</fullName>
    </submittedName>
</protein>
<dbReference type="VGNC" id="VGNC:86786">
    <property type="gene designation" value="CLSTN3"/>
</dbReference>
<dbReference type="AlphaFoldDB" id="A0A287B016"/>
<feature type="region of interest" description="Disordered" evidence="12">
    <location>
        <begin position="333"/>
        <end position="373"/>
    </location>
</feature>
<evidence type="ECO:0000256" key="8">
    <source>
        <dbReference type="ARBA" id="ARBA00022889"/>
    </source>
</evidence>
<evidence type="ECO:0000256" key="4">
    <source>
        <dbReference type="ARBA" id="ARBA00022692"/>
    </source>
</evidence>
<evidence type="ECO:0000256" key="5">
    <source>
        <dbReference type="ARBA" id="ARBA00022729"/>
    </source>
</evidence>
<keyword evidence="16" id="KW-1185">Reference proteome</keyword>
<evidence type="ECO:0000256" key="12">
    <source>
        <dbReference type="SAM" id="MobiDB-lite"/>
    </source>
</evidence>
<evidence type="ECO:0000256" key="2">
    <source>
        <dbReference type="ARBA" id="ARBA00004479"/>
    </source>
</evidence>
<proteinExistence type="predicted"/>
<evidence type="ECO:0000256" key="6">
    <source>
        <dbReference type="ARBA" id="ARBA00022737"/>
    </source>
</evidence>
<dbReference type="InterPro" id="IPR045588">
    <property type="entry name" value="CLSTN_C"/>
</dbReference>
<evidence type="ECO:0000259" key="14">
    <source>
        <dbReference type="Pfam" id="PF19699"/>
    </source>
</evidence>
<feature type="region of interest" description="Disordered" evidence="12">
    <location>
        <begin position="221"/>
        <end position="252"/>
    </location>
</feature>
<dbReference type="GO" id="GO:0007155">
    <property type="term" value="P:cell adhesion"/>
    <property type="evidence" value="ECO:0007669"/>
    <property type="project" value="UniProtKB-KW"/>
</dbReference>
<keyword evidence="9 13" id="KW-1133">Transmembrane helix</keyword>
<evidence type="ECO:0000256" key="1">
    <source>
        <dbReference type="ARBA" id="ARBA00004236"/>
    </source>
</evidence>
<reference evidence="15" key="2">
    <citation type="journal article" date="2020" name="Gigascience">
        <title>An improved pig reference genome sequence to enable pig genetics and genomics research.</title>
        <authorList>
            <person name="Warr A."/>
            <person name="Affara N."/>
            <person name="Aken B."/>
            <person name="Beiki H."/>
            <person name="Bickhart D.M."/>
            <person name="Billis K."/>
            <person name="Chow W."/>
            <person name="Eory L."/>
            <person name="Finlayson H.A."/>
            <person name="Flicek P."/>
            <person name="Giron C.G."/>
            <person name="Griffin D.K."/>
            <person name="Hall R."/>
            <person name="Hannum G."/>
            <person name="Hourlier T."/>
            <person name="Howe K."/>
            <person name="Hume D.A."/>
            <person name="Izuogu O."/>
            <person name="Kim K."/>
            <person name="Koren S."/>
            <person name="Liu H."/>
            <person name="Manchanda N."/>
            <person name="Martin F.J."/>
            <person name="Nonneman D.J."/>
            <person name="O'Connor R.E."/>
            <person name="Phillippy A.M."/>
            <person name="Rohrer G.A."/>
            <person name="Rosen B.D."/>
            <person name="Rund L.A."/>
            <person name="Sargent C.A."/>
            <person name="Schook L.B."/>
            <person name="Schroeder S.G."/>
            <person name="Schwartz A.S."/>
            <person name="Skinner B.M."/>
            <person name="Talbot R."/>
            <person name="Tseng E."/>
            <person name="Tuggle C.K."/>
            <person name="Watson M."/>
            <person name="Smith T.P.L."/>
            <person name="Archibald A.L."/>
        </authorList>
    </citation>
    <scope>NUCLEOTIDE SEQUENCE [LARGE SCALE GENOMIC DNA]</scope>
    <source>
        <strain evidence="15">Duroc</strain>
    </source>
</reference>
<evidence type="ECO:0000256" key="13">
    <source>
        <dbReference type="SAM" id="Phobius"/>
    </source>
</evidence>
<evidence type="ECO:0000313" key="16">
    <source>
        <dbReference type="Proteomes" id="UP000008227"/>
    </source>
</evidence>
<feature type="domain" description="Calsyntenin C-terminal" evidence="14">
    <location>
        <begin position="259"/>
        <end position="329"/>
    </location>
</feature>
<feature type="transmembrane region" description="Helical" evidence="13">
    <location>
        <begin position="47"/>
        <end position="69"/>
    </location>
</feature>
<evidence type="ECO:0000313" key="15">
    <source>
        <dbReference type="Ensembl" id="ENSSSCP00000049555.3"/>
    </source>
</evidence>
<feature type="transmembrane region" description="Helical" evidence="13">
    <location>
        <begin position="264"/>
        <end position="285"/>
    </location>
</feature>
<dbReference type="ExpressionAtlas" id="A0A287B016">
    <property type="expression patterns" value="baseline and differential"/>
</dbReference>
<sequence length="373" mass="40503">MCVRRPGCGPPGVSVVTEPLCPHGGQGCVPMWSAVTQLPVRALGLGVWVWGLYIHLLSLGLWAVLLLLQMPYVCAKEAGKALLSAVGSVALMAQVCGGYIFLQGVAWSAQLAGRWVALHMWLCSVLLETFRRILLTLPYEQAAGWLLWAGVWASRGLARMHGVVRLVQLCAHTLLLGMFLCLHVCFASISSKVRVRVSMPFRVHAPLSLGFRVRPQPQRLDQAEGEVGTPRGGHRPQLPRGLKPIRRRDVPPSRRQFCPVVPSAATLIIVVCVGFLVLMVVLGLVRIHSLHRRVSGAGGTPGASSDPKDPDLFWDDSALTIIVNPMESYQSRQACVAGAAGGQQEDEDSSDSEAADSPSSDERRIIETPPHRY</sequence>
<name>A0A287B016_PIG</name>
<dbReference type="PANTHER" id="PTHR14139">
    <property type="entry name" value="CALSYNTENIN"/>
    <property type="match status" value="1"/>
</dbReference>
<keyword evidence="10 13" id="KW-0472">Membrane</keyword>
<keyword evidence="5" id="KW-0732">Signal</keyword>
<reference evidence="16" key="1">
    <citation type="submission" date="2009-11" db="EMBL/GenBank/DDBJ databases">
        <authorList>
            <consortium name="Porcine genome sequencing project"/>
        </authorList>
    </citation>
    <scope>NUCLEOTIDE SEQUENCE [LARGE SCALE GENOMIC DNA]</scope>
    <source>
        <strain evidence="16">Duroc</strain>
    </source>
</reference>
<reference evidence="15" key="3">
    <citation type="submission" date="2025-08" db="UniProtKB">
        <authorList>
            <consortium name="Ensembl"/>
        </authorList>
    </citation>
    <scope>IDENTIFICATION</scope>
</reference>
<evidence type="ECO:0000256" key="3">
    <source>
        <dbReference type="ARBA" id="ARBA00022475"/>
    </source>
</evidence>
<evidence type="ECO:0000256" key="10">
    <source>
        <dbReference type="ARBA" id="ARBA00023136"/>
    </source>
</evidence>
<keyword evidence="8" id="KW-0130">Cell adhesion</keyword>